<keyword evidence="2" id="KW-1185">Reference proteome</keyword>
<dbReference type="AlphaFoldDB" id="A0A7J8AM96"/>
<evidence type="ECO:0000313" key="2">
    <source>
        <dbReference type="Proteomes" id="UP000527355"/>
    </source>
</evidence>
<gene>
    <name evidence="1" type="ORF">mMyoMyo1_008161</name>
</gene>
<organism evidence="1 2">
    <name type="scientific">Myotis myotis</name>
    <name type="common">Greater mouse-eared bat</name>
    <name type="synonym">Vespertilio myotis</name>
    <dbReference type="NCBI Taxonomy" id="51298"/>
    <lineage>
        <taxon>Eukaryota</taxon>
        <taxon>Metazoa</taxon>
        <taxon>Chordata</taxon>
        <taxon>Craniata</taxon>
        <taxon>Vertebrata</taxon>
        <taxon>Euteleostomi</taxon>
        <taxon>Mammalia</taxon>
        <taxon>Eutheria</taxon>
        <taxon>Laurasiatheria</taxon>
        <taxon>Chiroptera</taxon>
        <taxon>Yangochiroptera</taxon>
        <taxon>Vespertilionidae</taxon>
        <taxon>Myotis</taxon>
    </lineage>
</organism>
<evidence type="ECO:0000313" key="1">
    <source>
        <dbReference type="EMBL" id="KAF6387707.1"/>
    </source>
</evidence>
<proteinExistence type="predicted"/>
<accession>A0A7J8AM96</accession>
<reference evidence="1 2" key="1">
    <citation type="journal article" date="2020" name="Nature">
        <title>Six reference-quality genomes reveal evolution of bat adaptations.</title>
        <authorList>
            <person name="Jebb D."/>
            <person name="Huang Z."/>
            <person name="Pippel M."/>
            <person name="Hughes G.M."/>
            <person name="Lavrichenko K."/>
            <person name="Devanna P."/>
            <person name="Winkler S."/>
            <person name="Jermiin L.S."/>
            <person name="Skirmuntt E.C."/>
            <person name="Katzourakis A."/>
            <person name="Burkitt-Gray L."/>
            <person name="Ray D.A."/>
            <person name="Sullivan K.A.M."/>
            <person name="Roscito J.G."/>
            <person name="Kirilenko B.M."/>
            <person name="Davalos L.M."/>
            <person name="Corthals A.P."/>
            <person name="Power M.L."/>
            <person name="Jones G."/>
            <person name="Ransome R.D."/>
            <person name="Dechmann D.K.N."/>
            <person name="Locatelli A.G."/>
            <person name="Puechmaille S.J."/>
            <person name="Fedrigo O."/>
            <person name="Jarvis E.D."/>
            <person name="Hiller M."/>
            <person name="Vernes S.C."/>
            <person name="Myers E.W."/>
            <person name="Teeling E.C."/>
        </authorList>
    </citation>
    <scope>NUCLEOTIDE SEQUENCE [LARGE SCALE GENOMIC DNA]</scope>
    <source>
        <strain evidence="1">MMyoMyo1</strain>
        <tissue evidence="1">Flight muscle</tissue>
    </source>
</reference>
<dbReference type="Proteomes" id="UP000527355">
    <property type="component" value="Unassembled WGS sequence"/>
</dbReference>
<sequence>MVEEGIVFRNSLTIATHRLCGPVGFLNEQNCLLSEVWLSPFTSPSKFEAFSHRDQTCFITASPELIIVWTIESTNSYGDETAEHSGALLEVQGLPAVSLERPELSLASLISQSQDIPEAKHVSKFNGFVLIPSASISLGLEIPESGGTLQAHCDDEGA</sequence>
<comment type="caution">
    <text evidence="1">The sequence shown here is derived from an EMBL/GenBank/DDBJ whole genome shotgun (WGS) entry which is preliminary data.</text>
</comment>
<protein>
    <submittedName>
        <fullName evidence="1">Uncharacterized protein</fullName>
    </submittedName>
</protein>
<name>A0A7J8AM96_MYOMY</name>
<dbReference type="EMBL" id="JABWUV010000001">
    <property type="protein sequence ID" value="KAF6387707.1"/>
    <property type="molecule type" value="Genomic_DNA"/>
</dbReference>